<name>A0A9D5Q4L9_9BACT</name>
<evidence type="ECO:0000256" key="10">
    <source>
        <dbReference type="ARBA" id="ARBA00023239"/>
    </source>
</evidence>
<dbReference type="GO" id="GO:0005525">
    <property type="term" value="F:GTP binding"/>
    <property type="evidence" value="ECO:0007669"/>
    <property type="project" value="UniProtKB-UniRule"/>
</dbReference>
<comment type="function">
    <text evidence="12">Catalyzes the cyclization of GTP to (8S)-3',8-cyclo-7,8-dihydroguanosine 5'-triphosphate.</text>
</comment>
<dbReference type="InterPro" id="IPR007197">
    <property type="entry name" value="rSAM"/>
</dbReference>
<comment type="cofactor">
    <cofactor evidence="12">
        <name>[4Fe-4S] cluster</name>
        <dbReference type="ChEBI" id="CHEBI:49883"/>
    </cofactor>
    <text evidence="12">Binds 2 [4Fe-4S] clusters. Binds 1 [4Fe-4S] cluster coordinated with 3 cysteines and an exchangeable S-adenosyl-L-methionine and 1 [4Fe-4S] cluster coordinated with 3 cysteines and the GTP-derived substrate.</text>
</comment>
<feature type="binding site" evidence="12">
    <location>
        <position position="269"/>
    </location>
    <ligand>
        <name>[4Fe-4S] cluster</name>
        <dbReference type="ChEBI" id="CHEBI:49883"/>
        <label>2</label>
        <note>4Fe-4S-substrate</note>
    </ligand>
</feature>
<dbReference type="PANTHER" id="PTHR22960">
    <property type="entry name" value="MOLYBDOPTERIN COFACTOR SYNTHESIS PROTEIN A"/>
    <property type="match status" value="1"/>
</dbReference>
<evidence type="ECO:0000256" key="7">
    <source>
        <dbReference type="ARBA" id="ARBA00023014"/>
    </source>
</evidence>
<protein>
    <recommendedName>
        <fullName evidence="1 12">GTP 3',8-cyclase</fullName>
        <ecNumber evidence="1 12">4.1.99.22</ecNumber>
    </recommendedName>
    <alternativeName>
        <fullName evidence="12">Molybdenum cofactor biosynthesis protein A</fullName>
    </alternativeName>
</protein>
<dbReference type="SFLD" id="SFLDG01067">
    <property type="entry name" value="SPASM/twitch_domain_containing"/>
    <property type="match status" value="1"/>
</dbReference>
<comment type="similarity">
    <text evidence="12">Belongs to the radical SAM superfamily. MoaA family.</text>
</comment>
<proteinExistence type="inferred from homology"/>
<evidence type="ECO:0000256" key="8">
    <source>
        <dbReference type="ARBA" id="ARBA00023134"/>
    </source>
</evidence>
<evidence type="ECO:0000256" key="12">
    <source>
        <dbReference type="HAMAP-Rule" id="MF_01225"/>
    </source>
</evidence>
<dbReference type="Pfam" id="PF06463">
    <property type="entry name" value="Mob_synth_C"/>
    <property type="match status" value="1"/>
</dbReference>
<gene>
    <name evidence="12 14" type="primary">moaA</name>
    <name evidence="14" type="ORF">GF339_00640</name>
</gene>
<comment type="caution">
    <text evidence="14">The sequence shown here is derived from an EMBL/GenBank/DDBJ whole genome shotgun (WGS) entry which is preliminary data.</text>
</comment>
<dbReference type="InterPro" id="IPR013483">
    <property type="entry name" value="MoaA"/>
</dbReference>
<keyword evidence="10 12" id="KW-0456">Lyase</keyword>
<dbReference type="GO" id="GO:0051539">
    <property type="term" value="F:4 iron, 4 sulfur cluster binding"/>
    <property type="evidence" value="ECO:0007669"/>
    <property type="project" value="UniProtKB-UniRule"/>
</dbReference>
<dbReference type="InterPro" id="IPR000385">
    <property type="entry name" value="MoaA_NifB_PqqE_Fe-S-bd_CS"/>
</dbReference>
<dbReference type="GO" id="GO:1904047">
    <property type="term" value="F:S-adenosyl-L-methionine binding"/>
    <property type="evidence" value="ECO:0007669"/>
    <property type="project" value="UniProtKB-UniRule"/>
</dbReference>
<keyword evidence="9 12" id="KW-0501">Molybdenum cofactor biosynthesis</keyword>
<dbReference type="GO" id="GO:0061799">
    <property type="term" value="F:cyclic pyranopterin monophosphate synthase activity"/>
    <property type="evidence" value="ECO:0007669"/>
    <property type="project" value="TreeGrafter"/>
</dbReference>
<feature type="binding site" evidence="12">
    <location>
        <position position="252"/>
    </location>
    <ligand>
        <name>[4Fe-4S] cluster</name>
        <dbReference type="ChEBI" id="CHEBI:49883"/>
        <label>2</label>
        <note>4Fe-4S-substrate</note>
    </ligand>
</feature>
<dbReference type="InterPro" id="IPR050105">
    <property type="entry name" value="MoCo_biosynth_MoaA/MoaC"/>
</dbReference>
<dbReference type="EMBL" id="WJJP01000016">
    <property type="protein sequence ID" value="MBD3323056.1"/>
    <property type="molecule type" value="Genomic_DNA"/>
</dbReference>
<evidence type="ECO:0000256" key="5">
    <source>
        <dbReference type="ARBA" id="ARBA00022741"/>
    </source>
</evidence>
<dbReference type="InterPro" id="IPR058240">
    <property type="entry name" value="rSAM_sf"/>
</dbReference>
<dbReference type="PROSITE" id="PS51918">
    <property type="entry name" value="RADICAL_SAM"/>
    <property type="match status" value="1"/>
</dbReference>
<feature type="binding site" evidence="12">
    <location>
        <position position="27"/>
    </location>
    <ligand>
        <name>S-adenosyl-L-methionine</name>
        <dbReference type="ChEBI" id="CHEBI:59789"/>
    </ligand>
</feature>
<dbReference type="CDD" id="cd21117">
    <property type="entry name" value="Twitch_MoaA"/>
    <property type="match status" value="1"/>
</dbReference>
<feature type="binding site" evidence="12">
    <location>
        <position position="95"/>
    </location>
    <ligand>
        <name>GTP</name>
        <dbReference type="ChEBI" id="CHEBI:37565"/>
    </ligand>
</feature>
<dbReference type="Proteomes" id="UP000649604">
    <property type="component" value="Unassembled WGS sequence"/>
</dbReference>
<dbReference type="InterPro" id="IPR010505">
    <property type="entry name" value="MoaA_twitch"/>
</dbReference>
<feature type="domain" description="Radical SAM core" evidence="13">
    <location>
        <begin position="5"/>
        <end position="235"/>
    </location>
</feature>
<feature type="binding site" evidence="12">
    <location>
        <position position="190"/>
    </location>
    <ligand>
        <name>S-adenosyl-L-methionine</name>
        <dbReference type="ChEBI" id="CHEBI:59789"/>
    </ligand>
</feature>
<evidence type="ECO:0000256" key="6">
    <source>
        <dbReference type="ARBA" id="ARBA00023004"/>
    </source>
</evidence>
<dbReference type="NCBIfam" id="NF001199">
    <property type="entry name" value="PRK00164.2-1"/>
    <property type="match status" value="1"/>
</dbReference>
<dbReference type="HAMAP" id="MF_01225_B">
    <property type="entry name" value="MoaA_B"/>
    <property type="match status" value="1"/>
</dbReference>
<dbReference type="GO" id="GO:0046872">
    <property type="term" value="F:metal ion binding"/>
    <property type="evidence" value="ECO:0007669"/>
    <property type="project" value="UniProtKB-KW"/>
</dbReference>
<dbReference type="EC" id="4.1.99.22" evidence="1 12"/>
<evidence type="ECO:0000259" key="13">
    <source>
        <dbReference type="PROSITE" id="PS51918"/>
    </source>
</evidence>
<evidence type="ECO:0000256" key="2">
    <source>
        <dbReference type="ARBA" id="ARBA00022485"/>
    </source>
</evidence>
<evidence type="ECO:0000256" key="1">
    <source>
        <dbReference type="ARBA" id="ARBA00012167"/>
    </source>
</evidence>
<keyword evidence="8 12" id="KW-0342">GTP-binding</keyword>
<feature type="binding site" evidence="12">
    <location>
        <position position="14"/>
    </location>
    <ligand>
        <name>GTP</name>
        <dbReference type="ChEBI" id="CHEBI:37565"/>
    </ligand>
</feature>
<reference evidence="14" key="1">
    <citation type="submission" date="2019-11" db="EMBL/GenBank/DDBJ databases">
        <title>Microbial mats filling the niche in hypersaline microbial mats.</title>
        <authorList>
            <person name="Wong H.L."/>
            <person name="Macleod F.I."/>
            <person name="White R.A. III"/>
            <person name="Burns B.P."/>
        </authorList>
    </citation>
    <scope>NUCLEOTIDE SEQUENCE</scope>
    <source>
        <strain evidence="14">Rbin_158</strain>
    </source>
</reference>
<keyword evidence="3 12" id="KW-0949">S-adenosyl-L-methionine</keyword>
<keyword evidence="6 12" id="KW-0408">Iron</keyword>
<sequence>MLQDSRGRQIVSLRISVTDRCNLRCRYCMPPEGVTFIEHEQILRYEEIERLVQVALRLGVRKVRLTGGEPLVRKGVVDFASRLSRLKELEKLSLTTNGMLLARYAPALKAAGIQYLNISLDTLQPEKFHRITRFDGLEAVLQGIHVAQKAGFSLLKLNVVAVRGTNDDELLDFVNFATTHDVVIRFIEYMPFCGNAWQREGFISAQELQSRIEEHYTLIPFVEDPASPAKTYRIAGHPGQVGFIASVSESFCHLCNRLRVTADGHLRPCLHGQIEVDVKGPLRRGVGDDELADLFREAVARKPFSHQDFLNTHYDTPLCDREMVRIGG</sequence>
<organism evidence="14 15">
    <name type="scientific">candidate division KSB3 bacterium</name>
    <dbReference type="NCBI Taxonomy" id="2044937"/>
    <lineage>
        <taxon>Bacteria</taxon>
        <taxon>candidate division KSB3</taxon>
    </lineage>
</organism>
<evidence type="ECO:0000256" key="3">
    <source>
        <dbReference type="ARBA" id="ARBA00022691"/>
    </source>
</evidence>
<keyword evidence="4 12" id="KW-0479">Metal-binding</keyword>
<dbReference type="SMART" id="SM00729">
    <property type="entry name" value="Elp3"/>
    <property type="match status" value="1"/>
</dbReference>
<dbReference type="SUPFAM" id="SSF102114">
    <property type="entry name" value="Radical SAM enzymes"/>
    <property type="match status" value="1"/>
</dbReference>
<feature type="binding site" evidence="12">
    <location>
        <position position="25"/>
    </location>
    <ligand>
        <name>[4Fe-4S] cluster</name>
        <dbReference type="ChEBI" id="CHEBI:49883"/>
        <label>1</label>
        <note>4Fe-4S-S-AdoMet</note>
    </ligand>
</feature>
<dbReference type="InterPro" id="IPR040064">
    <property type="entry name" value="MoaA-like"/>
</dbReference>
<feature type="binding site" evidence="12">
    <location>
        <position position="119"/>
    </location>
    <ligand>
        <name>S-adenosyl-L-methionine</name>
        <dbReference type="ChEBI" id="CHEBI:59789"/>
    </ligand>
</feature>
<feature type="binding site" evidence="12">
    <location>
        <position position="255"/>
    </location>
    <ligand>
        <name>[4Fe-4S] cluster</name>
        <dbReference type="ChEBI" id="CHEBI:49883"/>
        <label>2</label>
        <note>4Fe-4S-substrate</note>
    </ligand>
</feature>
<feature type="binding site" evidence="12">
    <location>
        <position position="68"/>
    </location>
    <ligand>
        <name>S-adenosyl-L-methionine</name>
        <dbReference type="ChEBI" id="CHEBI:59789"/>
    </ligand>
</feature>
<dbReference type="PROSITE" id="PS01305">
    <property type="entry name" value="MOAA_NIFB_PQQE"/>
    <property type="match status" value="1"/>
</dbReference>
<dbReference type="SFLD" id="SFLDG01383">
    <property type="entry name" value="cyclic_pyranopterin_phosphate"/>
    <property type="match status" value="1"/>
</dbReference>
<dbReference type="GO" id="GO:0061798">
    <property type="term" value="F:GTP 3',8'-cyclase activity"/>
    <property type="evidence" value="ECO:0007669"/>
    <property type="project" value="UniProtKB-UniRule"/>
</dbReference>
<evidence type="ECO:0000256" key="9">
    <source>
        <dbReference type="ARBA" id="ARBA00023150"/>
    </source>
</evidence>
<dbReference type="GO" id="GO:0006777">
    <property type="term" value="P:Mo-molybdopterin cofactor biosynthetic process"/>
    <property type="evidence" value="ECO:0007669"/>
    <property type="project" value="UniProtKB-UniRule"/>
</dbReference>
<feature type="binding site" evidence="12">
    <location>
        <position position="28"/>
    </location>
    <ligand>
        <name>[4Fe-4S] cluster</name>
        <dbReference type="ChEBI" id="CHEBI:49883"/>
        <label>1</label>
        <note>4Fe-4S-S-AdoMet</note>
    </ligand>
</feature>
<keyword evidence="2 12" id="KW-0004">4Fe-4S</keyword>
<evidence type="ECO:0000313" key="15">
    <source>
        <dbReference type="Proteomes" id="UP000649604"/>
    </source>
</evidence>
<keyword evidence="5 12" id="KW-0547">Nucleotide-binding</keyword>
<keyword evidence="7 12" id="KW-0411">Iron-sulfur</keyword>
<comment type="subunit">
    <text evidence="12">Monomer and homodimer.</text>
</comment>
<dbReference type="InterPro" id="IPR006638">
    <property type="entry name" value="Elp3/MiaA/NifB-like_rSAM"/>
</dbReference>
<feature type="binding site" evidence="12">
    <location>
        <position position="64"/>
    </location>
    <ligand>
        <name>GTP</name>
        <dbReference type="ChEBI" id="CHEBI:37565"/>
    </ligand>
</feature>
<evidence type="ECO:0000256" key="11">
    <source>
        <dbReference type="ARBA" id="ARBA00048697"/>
    </source>
</evidence>
<dbReference type="Pfam" id="PF04055">
    <property type="entry name" value="Radical_SAM"/>
    <property type="match status" value="1"/>
</dbReference>
<feature type="binding site" evidence="12">
    <location>
        <position position="156"/>
    </location>
    <ligand>
        <name>GTP</name>
        <dbReference type="ChEBI" id="CHEBI:37565"/>
    </ligand>
</feature>
<dbReference type="InterPro" id="IPR013785">
    <property type="entry name" value="Aldolase_TIM"/>
</dbReference>
<comment type="catalytic activity">
    <reaction evidence="11 12">
        <text>GTP + AH2 + S-adenosyl-L-methionine = (8S)-3',8-cyclo-7,8-dihydroguanosine 5'-triphosphate + 5'-deoxyadenosine + L-methionine + A + H(+)</text>
        <dbReference type="Rhea" id="RHEA:49576"/>
        <dbReference type="ChEBI" id="CHEBI:13193"/>
        <dbReference type="ChEBI" id="CHEBI:15378"/>
        <dbReference type="ChEBI" id="CHEBI:17319"/>
        <dbReference type="ChEBI" id="CHEBI:17499"/>
        <dbReference type="ChEBI" id="CHEBI:37565"/>
        <dbReference type="ChEBI" id="CHEBI:57844"/>
        <dbReference type="ChEBI" id="CHEBI:59789"/>
        <dbReference type="ChEBI" id="CHEBI:131766"/>
        <dbReference type="EC" id="4.1.99.22"/>
    </reaction>
</comment>
<evidence type="ECO:0000256" key="4">
    <source>
        <dbReference type="ARBA" id="ARBA00022723"/>
    </source>
</evidence>
<evidence type="ECO:0000313" key="14">
    <source>
        <dbReference type="EMBL" id="MBD3323056.1"/>
    </source>
</evidence>
<dbReference type="PANTHER" id="PTHR22960:SF0">
    <property type="entry name" value="MOLYBDENUM COFACTOR BIOSYNTHESIS PROTEIN 1"/>
    <property type="match status" value="1"/>
</dbReference>
<dbReference type="AlphaFoldDB" id="A0A9D5Q4L9"/>
<dbReference type="SFLD" id="SFLDG01386">
    <property type="entry name" value="main_SPASM_domain-containing"/>
    <property type="match status" value="1"/>
</dbReference>
<dbReference type="NCBIfam" id="TIGR02666">
    <property type="entry name" value="moaA"/>
    <property type="match status" value="1"/>
</dbReference>
<comment type="pathway">
    <text evidence="12">Cofactor biosynthesis; molybdopterin biosynthesis.</text>
</comment>
<dbReference type="CDD" id="cd01335">
    <property type="entry name" value="Radical_SAM"/>
    <property type="match status" value="1"/>
</dbReference>
<accession>A0A9D5Q4L9</accession>
<dbReference type="Gene3D" id="3.20.20.70">
    <property type="entry name" value="Aldolase class I"/>
    <property type="match status" value="1"/>
</dbReference>
<feature type="binding site" evidence="12">
    <location>
        <begin position="257"/>
        <end position="259"/>
    </location>
    <ligand>
        <name>GTP</name>
        <dbReference type="ChEBI" id="CHEBI:37565"/>
    </ligand>
</feature>
<feature type="binding site" evidence="12">
    <location>
        <position position="21"/>
    </location>
    <ligand>
        <name>[4Fe-4S] cluster</name>
        <dbReference type="ChEBI" id="CHEBI:49883"/>
        <label>1</label>
        <note>4Fe-4S-S-AdoMet</note>
    </ligand>
</feature>
<dbReference type="SFLD" id="SFLDS00029">
    <property type="entry name" value="Radical_SAM"/>
    <property type="match status" value="1"/>
</dbReference>